<evidence type="ECO:0000313" key="7">
    <source>
        <dbReference type="RefSeq" id="XP_027342423.1"/>
    </source>
</evidence>
<dbReference type="GO" id="GO:0009414">
    <property type="term" value="P:response to water deprivation"/>
    <property type="evidence" value="ECO:0007669"/>
    <property type="project" value="UniProtKB-ARBA"/>
</dbReference>
<dbReference type="Gene3D" id="3.10.450.10">
    <property type="match status" value="1"/>
</dbReference>
<feature type="domain" description="Cystatin" evidence="5">
    <location>
        <begin position="2"/>
        <end position="92"/>
    </location>
</feature>
<keyword evidence="2 4" id="KW-0646">Protease inhibitor</keyword>
<dbReference type="CDD" id="cd00042">
    <property type="entry name" value="CY"/>
    <property type="match status" value="1"/>
</dbReference>
<proteinExistence type="inferred from homology"/>
<evidence type="ECO:0000313" key="6">
    <source>
        <dbReference type="Proteomes" id="UP000694853"/>
    </source>
</evidence>
<evidence type="ECO:0000256" key="4">
    <source>
        <dbReference type="RuleBase" id="RU362130"/>
    </source>
</evidence>
<sequence length="101" mass="10939">MATLGGARDVAGSQNSVEIDSIARFAVDDHNKKQNALLEFGRVISAKQQVVAGTMYHITLEAKDGGAKKVYETKVWEKAWLNFKEVQEFKLVGDAPAGSSA</sequence>
<evidence type="ECO:0000256" key="2">
    <source>
        <dbReference type="ARBA" id="ARBA00022690"/>
    </source>
</evidence>
<gene>
    <name evidence="7" type="primary">LOC113855128</name>
</gene>
<dbReference type="InterPro" id="IPR018073">
    <property type="entry name" value="Prot_inh_cystat_CS"/>
</dbReference>
<dbReference type="KEGG" id="aprc:113855128"/>
<dbReference type="RefSeq" id="XP_027342423.1">
    <property type="nucleotide sequence ID" value="XM_027486622.1"/>
</dbReference>
<dbReference type="InterPro" id="IPR000010">
    <property type="entry name" value="Cystatin_dom"/>
</dbReference>
<dbReference type="GeneID" id="113855128"/>
<organism evidence="6 7">
    <name type="scientific">Abrus precatorius</name>
    <name type="common">Indian licorice</name>
    <name type="synonym">Glycine abrus</name>
    <dbReference type="NCBI Taxonomy" id="3816"/>
    <lineage>
        <taxon>Eukaryota</taxon>
        <taxon>Viridiplantae</taxon>
        <taxon>Streptophyta</taxon>
        <taxon>Embryophyta</taxon>
        <taxon>Tracheophyta</taxon>
        <taxon>Spermatophyta</taxon>
        <taxon>Magnoliopsida</taxon>
        <taxon>eudicotyledons</taxon>
        <taxon>Gunneridae</taxon>
        <taxon>Pentapetalae</taxon>
        <taxon>rosids</taxon>
        <taxon>fabids</taxon>
        <taxon>Fabales</taxon>
        <taxon>Fabaceae</taxon>
        <taxon>Papilionoideae</taxon>
        <taxon>50 kb inversion clade</taxon>
        <taxon>NPAAA clade</taxon>
        <taxon>indigoferoid/millettioid clade</taxon>
        <taxon>Abreae</taxon>
        <taxon>Abrus</taxon>
    </lineage>
</organism>
<reference evidence="6" key="1">
    <citation type="journal article" date="2019" name="Toxins">
        <title>Detection of Abrin-Like and Prepropulchellin-Like Toxin Genes and Transcripts Using Whole Genome Sequencing and Full-Length Transcript Sequencing of Abrus precatorius.</title>
        <authorList>
            <person name="Hovde B.T."/>
            <person name="Daligault H.E."/>
            <person name="Hanschen E.R."/>
            <person name="Kunde Y.A."/>
            <person name="Johnson M.B."/>
            <person name="Starkenburg S.R."/>
            <person name="Johnson S.L."/>
        </authorList>
    </citation>
    <scope>NUCLEOTIDE SEQUENCE [LARGE SCALE GENOMIC DNA]</scope>
</reference>
<dbReference type="FunFam" id="3.10.450.10:FF:000011">
    <property type="entry name" value="Cysteine proteinase inhibitor"/>
    <property type="match status" value="1"/>
</dbReference>
<comment type="similarity">
    <text evidence="1 4">Belongs to the cystatin family. Phytocystatin subfamily.</text>
</comment>
<keyword evidence="6" id="KW-1185">Reference proteome</keyword>
<protein>
    <recommendedName>
        <fullName evidence="4">Cysteine proteinase inhibitor</fullName>
    </recommendedName>
</protein>
<dbReference type="GO" id="GO:0009409">
    <property type="term" value="P:response to cold"/>
    <property type="evidence" value="ECO:0007669"/>
    <property type="project" value="UniProtKB-ARBA"/>
</dbReference>
<dbReference type="SMART" id="SM00043">
    <property type="entry name" value="CY"/>
    <property type="match status" value="1"/>
</dbReference>
<dbReference type="OrthoDB" id="1908104at2759"/>
<dbReference type="InterPro" id="IPR027214">
    <property type="entry name" value="Cystatin"/>
</dbReference>
<dbReference type="PANTHER" id="PTHR11413:SF116">
    <property type="entry name" value="MULTICYSTATIN"/>
    <property type="match status" value="1"/>
</dbReference>
<accession>A0A8B8KGR8</accession>
<dbReference type="Proteomes" id="UP000694853">
    <property type="component" value="Unplaced"/>
</dbReference>
<dbReference type="PROSITE" id="PS00287">
    <property type="entry name" value="CYSTATIN"/>
    <property type="match status" value="1"/>
</dbReference>
<name>A0A8B8KGR8_ABRPR</name>
<evidence type="ECO:0000256" key="1">
    <source>
        <dbReference type="ARBA" id="ARBA00007233"/>
    </source>
</evidence>
<dbReference type="GO" id="GO:0004869">
    <property type="term" value="F:cysteine-type endopeptidase inhibitor activity"/>
    <property type="evidence" value="ECO:0007669"/>
    <property type="project" value="UniProtKB-KW"/>
</dbReference>
<dbReference type="PANTHER" id="PTHR11413">
    <property type="entry name" value="CYSTATIN FAMILY MEMBER"/>
    <property type="match status" value="1"/>
</dbReference>
<dbReference type="SUPFAM" id="SSF54403">
    <property type="entry name" value="Cystatin/monellin"/>
    <property type="match status" value="1"/>
</dbReference>
<dbReference type="AlphaFoldDB" id="A0A8B8KGR8"/>
<evidence type="ECO:0000259" key="5">
    <source>
        <dbReference type="SMART" id="SM00043"/>
    </source>
</evidence>
<dbReference type="GO" id="GO:0006972">
    <property type="term" value="P:hyperosmotic response"/>
    <property type="evidence" value="ECO:0007669"/>
    <property type="project" value="UniProtKB-ARBA"/>
</dbReference>
<keyword evidence="3 4" id="KW-0789">Thiol protease inhibitor</keyword>
<dbReference type="Pfam" id="PF16845">
    <property type="entry name" value="SQAPI"/>
    <property type="match status" value="1"/>
</dbReference>
<evidence type="ECO:0000256" key="3">
    <source>
        <dbReference type="ARBA" id="ARBA00022704"/>
    </source>
</evidence>
<reference evidence="7" key="2">
    <citation type="submission" date="2025-08" db="UniProtKB">
        <authorList>
            <consortium name="RefSeq"/>
        </authorList>
    </citation>
    <scope>IDENTIFICATION</scope>
    <source>
        <tissue evidence="7">Young leaves</tissue>
    </source>
</reference>
<dbReference type="InterPro" id="IPR046350">
    <property type="entry name" value="Cystatin_sf"/>
</dbReference>